<gene>
    <name evidence="3" type="primary">LOC103524532</name>
</gene>
<dbReference type="PaxDb" id="121845-A0A1S4ESH2"/>
<dbReference type="KEGG" id="dci:103524532"/>
<dbReference type="Proteomes" id="UP000079169">
    <property type="component" value="Unplaced"/>
</dbReference>
<dbReference type="OMA" id="FEYESEH"/>
<feature type="compositionally biased region" description="Low complexity" evidence="1">
    <location>
        <begin position="151"/>
        <end position="164"/>
    </location>
</feature>
<feature type="compositionally biased region" description="Acidic residues" evidence="1">
    <location>
        <begin position="318"/>
        <end position="349"/>
    </location>
</feature>
<feature type="compositionally biased region" description="Polar residues" evidence="1">
    <location>
        <begin position="417"/>
        <end position="427"/>
    </location>
</feature>
<feature type="compositionally biased region" description="Acidic residues" evidence="1">
    <location>
        <begin position="377"/>
        <end position="405"/>
    </location>
</feature>
<feature type="region of interest" description="Disordered" evidence="1">
    <location>
        <begin position="128"/>
        <end position="446"/>
    </location>
</feature>
<feature type="compositionally biased region" description="Basic and acidic residues" evidence="1">
    <location>
        <begin position="200"/>
        <end position="214"/>
    </location>
</feature>
<dbReference type="GeneID" id="103524532"/>
<evidence type="ECO:0000313" key="2">
    <source>
        <dbReference type="Proteomes" id="UP000079169"/>
    </source>
</evidence>
<dbReference type="RefSeq" id="XP_017305128.1">
    <property type="nucleotide sequence ID" value="XM_017449639.1"/>
</dbReference>
<feature type="region of interest" description="Disordered" evidence="1">
    <location>
        <begin position="498"/>
        <end position="593"/>
    </location>
</feature>
<feature type="compositionally biased region" description="Acidic residues" evidence="1">
    <location>
        <begin position="215"/>
        <end position="242"/>
    </location>
</feature>
<sequence length="593" mass="68292">MRGKVKQVIVRICHRMTREIKKFRNSKADSEEVKQKKTKKANRLAKEIKTIKVKAHIKLKVLVKIAISDIMKKAVAEFRVKYPNWLIEIPNILRNIELKKKGMKLNDDIQKGEAANYARAMEKYASVSETQMKLAPNSPVEKQTKTKSKQNSKGDSDSTDSQTKTSKKTAKNSDSLNVWSVDKNNVDKRNGVKQTKKGKQKESSSNRRIGSSEERESEEDEEEEEVEGEEEEENEEEEDDSDNSEKDMLARKLSNALKKIAPGSDEEGEESGEEENDDDDDEGEGESEDEFEEERWKRKMQLINKPTKKKGGRKESEADSDENDLEDENSEEEEAEEEEEEESSEDEFEEERRKKKLELIKKSTNKKGQQKKNNQNDSDENESEEEEGGEEEESEEEDSEEDEFEQERRKKKRGLINQKTVKNSKNLSRTKEEIHSKDKTKAGEKVKGKIVSEKVKGKIVSEKVKGKMVKDHKPKEETVVDDFFMTKDNREYKSIVKPNVFEQGPTGDEFNGGDEFERRKGRIDRDRPQNSQPKEIYRKGKKIVLNRNETNGKFKPKFPNFDSRGPPNGRKFDKFNSDRFAGSGGGPEPRSPA</sequence>
<proteinExistence type="predicted"/>
<organism evidence="2 3">
    <name type="scientific">Diaphorina citri</name>
    <name type="common">Asian citrus psyllid</name>
    <dbReference type="NCBI Taxonomy" id="121845"/>
    <lineage>
        <taxon>Eukaryota</taxon>
        <taxon>Metazoa</taxon>
        <taxon>Ecdysozoa</taxon>
        <taxon>Arthropoda</taxon>
        <taxon>Hexapoda</taxon>
        <taxon>Insecta</taxon>
        <taxon>Pterygota</taxon>
        <taxon>Neoptera</taxon>
        <taxon>Paraneoptera</taxon>
        <taxon>Hemiptera</taxon>
        <taxon>Sternorrhyncha</taxon>
        <taxon>Psylloidea</taxon>
        <taxon>Psyllidae</taxon>
        <taxon>Diaphorininae</taxon>
        <taxon>Diaphorina</taxon>
    </lineage>
</organism>
<feature type="compositionally biased region" description="Basic and acidic residues" evidence="1">
    <location>
        <begin position="429"/>
        <end position="446"/>
    </location>
</feature>
<evidence type="ECO:0000256" key="1">
    <source>
        <dbReference type="SAM" id="MobiDB-lite"/>
    </source>
</evidence>
<evidence type="ECO:0000313" key="3">
    <source>
        <dbReference type="RefSeq" id="XP_017305128.1"/>
    </source>
</evidence>
<dbReference type="STRING" id="121845.A0A1S4ESH2"/>
<keyword evidence="2" id="KW-1185">Reference proteome</keyword>
<protein>
    <submittedName>
        <fullName evidence="3">ABC transporter F family member 4</fullName>
    </submittedName>
</protein>
<dbReference type="AlphaFoldDB" id="A0A1S4ESH2"/>
<accession>A0A1S4ESH2</accession>
<feature type="compositionally biased region" description="Acidic residues" evidence="1">
    <location>
        <begin position="264"/>
        <end position="293"/>
    </location>
</feature>
<name>A0A1S4ESH2_DIACI</name>
<reference evidence="3" key="1">
    <citation type="submission" date="2025-08" db="UniProtKB">
        <authorList>
            <consortium name="RefSeq"/>
        </authorList>
    </citation>
    <scope>IDENTIFICATION</scope>
</reference>
<feature type="compositionally biased region" description="Basic and acidic residues" evidence="1">
    <location>
        <begin position="515"/>
        <end position="528"/>
    </location>
</feature>